<dbReference type="GO" id="GO:0000981">
    <property type="term" value="F:DNA-binding transcription factor activity, RNA polymerase II-specific"/>
    <property type="evidence" value="ECO:0007669"/>
    <property type="project" value="TreeGrafter"/>
</dbReference>
<reference evidence="3" key="2">
    <citation type="journal article" date="2007" name="PLoS Biol.">
        <title>Survey sequencing and comparative analysis of the elephant shark (Callorhinchus milii) genome.</title>
        <authorList>
            <person name="Venkatesh B."/>
            <person name="Kirkness E.F."/>
            <person name="Loh Y.H."/>
            <person name="Halpern A.L."/>
            <person name="Lee A.P."/>
            <person name="Johnson J."/>
            <person name="Dandona N."/>
            <person name="Viswanathan L.D."/>
            <person name="Tay A."/>
            <person name="Venter J.C."/>
            <person name="Strausberg R.L."/>
            <person name="Brenner S."/>
        </authorList>
    </citation>
    <scope>NUCLEOTIDE SEQUENCE [LARGE SCALE GENOMIC DNA]</scope>
</reference>
<name>A0A4W3I4G4_CALMI</name>
<reference evidence="2" key="4">
    <citation type="submission" date="2025-08" db="UniProtKB">
        <authorList>
            <consortium name="Ensembl"/>
        </authorList>
    </citation>
    <scope>IDENTIFICATION</scope>
</reference>
<evidence type="ECO:0000259" key="1">
    <source>
        <dbReference type="PROSITE" id="PS50097"/>
    </source>
</evidence>
<dbReference type="InterPro" id="IPR011333">
    <property type="entry name" value="SKP1/BTB/POZ_sf"/>
</dbReference>
<feature type="domain" description="BTB" evidence="1">
    <location>
        <begin position="46"/>
        <end position="78"/>
    </location>
</feature>
<dbReference type="PANTHER" id="PTHR46105:SF28">
    <property type="entry name" value="ZINC FINGER PROTEIN 37-LIKE"/>
    <property type="match status" value="1"/>
</dbReference>
<dbReference type="PANTHER" id="PTHR46105">
    <property type="entry name" value="AGAP004733-PA"/>
    <property type="match status" value="1"/>
</dbReference>
<dbReference type="AlphaFoldDB" id="A0A4W3I4G4"/>
<sequence length="106" mass="11929">MLNFKIEEALVNVPITKEKYITRESPSHCTELLERLNSQRSKGLYCDVTLIVEKTSYPAHRAVLAGVSEYFQELFSEKGFTANKEIVGTQTKVPCMSGTRGNFPVL</sequence>
<keyword evidence="3" id="KW-1185">Reference proteome</keyword>
<organism evidence="2 3">
    <name type="scientific">Callorhinchus milii</name>
    <name type="common">Ghost shark</name>
    <dbReference type="NCBI Taxonomy" id="7868"/>
    <lineage>
        <taxon>Eukaryota</taxon>
        <taxon>Metazoa</taxon>
        <taxon>Chordata</taxon>
        <taxon>Craniata</taxon>
        <taxon>Vertebrata</taxon>
        <taxon>Chondrichthyes</taxon>
        <taxon>Holocephali</taxon>
        <taxon>Chimaeriformes</taxon>
        <taxon>Callorhinchidae</taxon>
        <taxon>Callorhinchus</taxon>
    </lineage>
</organism>
<dbReference type="PROSITE" id="PS50097">
    <property type="entry name" value="BTB"/>
    <property type="match status" value="1"/>
</dbReference>
<dbReference type="Pfam" id="PF00651">
    <property type="entry name" value="BTB"/>
    <property type="match status" value="1"/>
</dbReference>
<dbReference type="Proteomes" id="UP000314986">
    <property type="component" value="Unassembled WGS sequence"/>
</dbReference>
<reference evidence="2" key="5">
    <citation type="submission" date="2025-09" db="UniProtKB">
        <authorList>
            <consortium name="Ensembl"/>
        </authorList>
    </citation>
    <scope>IDENTIFICATION</scope>
</reference>
<dbReference type="Gene3D" id="3.30.710.10">
    <property type="entry name" value="Potassium Channel Kv1.1, Chain A"/>
    <property type="match status" value="1"/>
</dbReference>
<dbReference type="SUPFAM" id="SSF54695">
    <property type="entry name" value="POZ domain"/>
    <property type="match status" value="1"/>
</dbReference>
<dbReference type="InterPro" id="IPR050457">
    <property type="entry name" value="ZnFinger_BTB_dom_contain"/>
</dbReference>
<dbReference type="GO" id="GO:0000978">
    <property type="term" value="F:RNA polymerase II cis-regulatory region sequence-specific DNA binding"/>
    <property type="evidence" value="ECO:0007669"/>
    <property type="project" value="TreeGrafter"/>
</dbReference>
<evidence type="ECO:0000313" key="2">
    <source>
        <dbReference type="Ensembl" id="ENSCMIP00000015969.1"/>
    </source>
</evidence>
<accession>A0A4W3I4G4</accession>
<protein>
    <recommendedName>
        <fullName evidence="1">BTB domain-containing protein</fullName>
    </recommendedName>
</protein>
<evidence type="ECO:0000313" key="3">
    <source>
        <dbReference type="Proteomes" id="UP000314986"/>
    </source>
</evidence>
<dbReference type="InParanoid" id="A0A4W3I4G4"/>
<dbReference type="InterPro" id="IPR000210">
    <property type="entry name" value="BTB/POZ_dom"/>
</dbReference>
<reference evidence="3" key="1">
    <citation type="journal article" date="2006" name="Science">
        <title>Ancient noncoding elements conserved in the human genome.</title>
        <authorList>
            <person name="Venkatesh B."/>
            <person name="Kirkness E.F."/>
            <person name="Loh Y.H."/>
            <person name="Halpern A.L."/>
            <person name="Lee A.P."/>
            <person name="Johnson J."/>
            <person name="Dandona N."/>
            <person name="Viswanathan L.D."/>
            <person name="Tay A."/>
            <person name="Venter J.C."/>
            <person name="Strausberg R.L."/>
            <person name="Brenner S."/>
        </authorList>
    </citation>
    <scope>NUCLEOTIDE SEQUENCE [LARGE SCALE GENOMIC DNA]</scope>
</reference>
<dbReference type="Ensembl" id="ENSCMIT00000016297.1">
    <property type="protein sequence ID" value="ENSCMIP00000015969.1"/>
    <property type="gene ID" value="ENSCMIG00000007748.1"/>
</dbReference>
<proteinExistence type="predicted"/>
<reference evidence="3" key="3">
    <citation type="journal article" date="2014" name="Nature">
        <title>Elephant shark genome provides unique insights into gnathostome evolution.</title>
        <authorList>
            <consortium name="International Elephant Shark Genome Sequencing Consortium"/>
            <person name="Venkatesh B."/>
            <person name="Lee A.P."/>
            <person name="Ravi V."/>
            <person name="Maurya A.K."/>
            <person name="Lian M.M."/>
            <person name="Swann J.B."/>
            <person name="Ohta Y."/>
            <person name="Flajnik M.F."/>
            <person name="Sutoh Y."/>
            <person name="Kasahara M."/>
            <person name="Hoon S."/>
            <person name="Gangu V."/>
            <person name="Roy S.W."/>
            <person name="Irimia M."/>
            <person name="Korzh V."/>
            <person name="Kondrychyn I."/>
            <person name="Lim Z.W."/>
            <person name="Tay B.H."/>
            <person name="Tohari S."/>
            <person name="Kong K.W."/>
            <person name="Ho S."/>
            <person name="Lorente-Galdos B."/>
            <person name="Quilez J."/>
            <person name="Marques-Bonet T."/>
            <person name="Raney B.J."/>
            <person name="Ingham P.W."/>
            <person name="Tay A."/>
            <person name="Hillier L.W."/>
            <person name="Minx P."/>
            <person name="Boehm T."/>
            <person name="Wilson R.K."/>
            <person name="Brenner S."/>
            <person name="Warren W.C."/>
        </authorList>
    </citation>
    <scope>NUCLEOTIDE SEQUENCE [LARGE SCALE GENOMIC DNA]</scope>
</reference>
<dbReference type="GeneTree" id="ENSGT00940000177223"/>